<dbReference type="WBParaSite" id="JU765_v2.g12906.t1">
    <property type="protein sequence ID" value="JU765_v2.g12906.t1"/>
    <property type="gene ID" value="JU765_v2.g12906"/>
</dbReference>
<proteinExistence type="predicted"/>
<sequence>MKRDPFQVFCLFSFFVGSIQLQCFGSTNNETCKEGKLCSIEYSTNFHWVRKDIFKPQGCVSKDPAGDPYVFTCAEDFCNDPSKYTDVTGELVQPGQLKCYSSDSEAVGNLTTCLSNVTYCVVELSHDSDFSPVKINGRYCGKKEYNFKTMEKCDESECNSVKLRTCYYGYSGDCDSVFDEYHQERHSAQGVKSRNCLHLFYPNICVTRKLVSADGKECMFYDCVHSDASHLFYFKRNPTAKELKVKEGNFTMIITQCPEENCNEPAERFKGLKCWVGHEGNCTKEKAEQKPCALSNCDKYGALGNFLDDEPTSCFNESNKMYCRCSTNNCQKNIFEGKPIEISMAQKWNLLTIFWIIFLGFSFIFE</sequence>
<evidence type="ECO:0000313" key="1">
    <source>
        <dbReference type="Proteomes" id="UP000887576"/>
    </source>
</evidence>
<evidence type="ECO:0000313" key="2">
    <source>
        <dbReference type="WBParaSite" id="JU765_v2.g12906.t1"/>
    </source>
</evidence>
<dbReference type="Proteomes" id="UP000887576">
    <property type="component" value="Unplaced"/>
</dbReference>
<protein>
    <submittedName>
        <fullName evidence="2">Uncharacterized protein</fullName>
    </submittedName>
</protein>
<accession>A0AC34Q596</accession>
<organism evidence="1 2">
    <name type="scientific">Panagrolaimus sp. JU765</name>
    <dbReference type="NCBI Taxonomy" id="591449"/>
    <lineage>
        <taxon>Eukaryota</taxon>
        <taxon>Metazoa</taxon>
        <taxon>Ecdysozoa</taxon>
        <taxon>Nematoda</taxon>
        <taxon>Chromadorea</taxon>
        <taxon>Rhabditida</taxon>
        <taxon>Tylenchina</taxon>
        <taxon>Panagrolaimomorpha</taxon>
        <taxon>Panagrolaimoidea</taxon>
        <taxon>Panagrolaimidae</taxon>
        <taxon>Panagrolaimus</taxon>
    </lineage>
</organism>
<name>A0AC34Q596_9BILA</name>
<reference evidence="2" key="1">
    <citation type="submission" date="2022-11" db="UniProtKB">
        <authorList>
            <consortium name="WormBaseParasite"/>
        </authorList>
    </citation>
    <scope>IDENTIFICATION</scope>
</reference>